<evidence type="ECO:0000256" key="1">
    <source>
        <dbReference type="SAM" id="MobiDB-lite"/>
    </source>
</evidence>
<sequence length="320" mass="36714">MSPPISFRFRSSKNIPPSKFNSSNFFPRAKNASTSDTSPVSIQHTNDTNKPKRLPNTAHNLSAFERIKQSTRHTTAHGHPLILPTPYAVHGPVFDIIALYHNAVKRHALVVFNMADALIRYRFEVSHAETRLFFDWLFIFDDFLRSLFTIEDLHVFSFLEENSVHLPPELHRDTRQKRKQHVLQSIQHTFDRQDKLCLLPPGEALPILAKSVGAFLNPLLEYFKTENALLQPPIAAANIPDKKAEKLRTRFIRAFQALPNAPTYIAFLSHWLTSKHLSPWKARFLTLVDAIRYDRWTKVLASSHLSIPSRIVETISQKAS</sequence>
<gene>
    <name evidence="2" type="ORF">BWQ96_04475</name>
</gene>
<dbReference type="AlphaFoldDB" id="A0A2V3IVH1"/>
<dbReference type="Proteomes" id="UP000247409">
    <property type="component" value="Unassembled WGS sequence"/>
</dbReference>
<protein>
    <submittedName>
        <fullName evidence="2">Uncharacterized protein</fullName>
    </submittedName>
</protein>
<organism evidence="2 3">
    <name type="scientific">Gracilariopsis chorda</name>
    <dbReference type="NCBI Taxonomy" id="448386"/>
    <lineage>
        <taxon>Eukaryota</taxon>
        <taxon>Rhodophyta</taxon>
        <taxon>Florideophyceae</taxon>
        <taxon>Rhodymeniophycidae</taxon>
        <taxon>Gracilariales</taxon>
        <taxon>Gracilariaceae</taxon>
        <taxon>Gracilariopsis</taxon>
    </lineage>
</organism>
<name>A0A2V3IVH1_9FLOR</name>
<keyword evidence="3" id="KW-1185">Reference proteome</keyword>
<evidence type="ECO:0000313" key="3">
    <source>
        <dbReference type="Proteomes" id="UP000247409"/>
    </source>
</evidence>
<proteinExistence type="predicted"/>
<dbReference type="EMBL" id="NBIV01000054">
    <property type="protein sequence ID" value="PXF45707.1"/>
    <property type="molecule type" value="Genomic_DNA"/>
</dbReference>
<feature type="compositionally biased region" description="Polar residues" evidence="1">
    <location>
        <begin position="12"/>
        <end position="48"/>
    </location>
</feature>
<comment type="caution">
    <text evidence="2">The sequence shown here is derived from an EMBL/GenBank/DDBJ whole genome shotgun (WGS) entry which is preliminary data.</text>
</comment>
<evidence type="ECO:0000313" key="2">
    <source>
        <dbReference type="EMBL" id="PXF45707.1"/>
    </source>
</evidence>
<feature type="region of interest" description="Disordered" evidence="1">
    <location>
        <begin position="1"/>
        <end position="55"/>
    </location>
</feature>
<reference evidence="2 3" key="1">
    <citation type="journal article" date="2018" name="Mol. Biol. Evol.">
        <title>Analysis of the draft genome of the red seaweed Gracilariopsis chorda provides insights into genome size evolution in Rhodophyta.</title>
        <authorList>
            <person name="Lee J."/>
            <person name="Yang E.C."/>
            <person name="Graf L."/>
            <person name="Yang J.H."/>
            <person name="Qiu H."/>
            <person name="Zel Zion U."/>
            <person name="Chan C.X."/>
            <person name="Stephens T.G."/>
            <person name="Weber A.P.M."/>
            <person name="Boo G.H."/>
            <person name="Boo S.M."/>
            <person name="Kim K.M."/>
            <person name="Shin Y."/>
            <person name="Jung M."/>
            <person name="Lee S.J."/>
            <person name="Yim H.S."/>
            <person name="Lee J.H."/>
            <person name="Bhattacharya D."/>
            <person name="Yoon H.S."/>
        </authorList>
    </citation>
    <scope>NUCLEOTIDE SEQUENCE [LARGE SCALE GENOMIC DNA]</scope>
    <source>
        <strain evidence="2 3">SKKU-2015</strain>
        <tissue evidence="2">Whole body</tissue>
    </source>
</reference>
<accession>A0A2V3IVH1</accession>